<evidence type="ECO:0000256" key="2">
    <source>
        <dbReference type="ARBA" id="ARBA00010401"/>
    </source>
</evidence>
<dbReference type="GO" id="GO:0003977">
    <property type="term" value="F:UDP-N-acetylglucosamine diphosphorylase activity"/>
    <property type="evidence" value="ECO:0007669"/>
    <property type="project" value="UniProtKB-EC"/>
</dbReference>
<dbReference type="PANTHER" id="PTHR11952:SF2">
    <property type="entry name" value="LD24639P"/>
    <property type="match status" value="1"/>
</dbReference>
<keyword evidence="4" id="KW-0808">Transferase</keyword>
<dbReference type="Gene3D" id="3.90.550.10">
    <property type="entry name" value="Spore Coat Polysaccharide Biosynthesis Protein SpsA, Chain A"/>
    <property type="match status" value="1"/>
</dbReference>
<evidence type="ECO:0000256" key="5">
    <source>
        <dbReference type="ARBA" id="ARBA00022695"/>
    </source>
</evidence>
<evidence type="ECO:0000256" key="6">
    <source>
        <dbReference type="ARBA" id="ARBA00048493"/>
    </source>
</evidence>
<keyword evidence="5 8" id="KW-0548">Nucleotidyltransferase</keyword>
<dbReference type="SUPFAM" id="SSF53448">
    <property type="entry name" value="Nucleotide-diphospho-sugar transferases"/>
    <property type="match status" value="1"/>
</dbReference>
<dbReference type="InterPro" id="IPR029044">
    <property type="entry name" value="Nucleotide-diphossugar_trans"/>
</dbReference>
<comment type="caution">
    <text evidence="8">The sequence shown here is derived from an EMBL/GenBank/DDBJ whole genome shotgun (WGS) entry which is preliminary data.</text>
</comment>
<dbReference type="OrthoDB" id="532420at2759"/>
<evidence type="ECO:0000256" key="4">
    <source>
        <dbReference type="ARBA" id="ARBA00022679"/>
    </source>
</evidence>
<dbReference type="PANTHER" id="PTHR11952">
    <property type="entry name" value="UDP- GLUCOSE PYROPHOSPHORYLASE"/>
    <property type="match status" value="1"/>
</dbReference>
<dbReference type="InterPro" id="IPR039741">
    <property type="entry name" value="UDP-sugar_pyrophosphorylase"/>
</dbReference>
<evidence type="ECO:0000313" key="8">
    <source>
        <dbReference type="EMBL" id="GIQ79664.1"/>
    </source>
</evidence>
<gene>
    <name evidence="8" type="ORF">KIPB_000336</name>
</gene>
<sequence length="380" mass="40986">MPTLDTTRPEGERDAERERLARGSQAVQRGKCAVVVAAGGMGTRLGLSIPKGCFSIMPAESETETEGETEGEGERGWTLFAVMCARIRSLQASTTSSLGSCAPVPLVIMCSPNNVHVTRTYFEEHSYHGLQPSQVHFFVQGELPCLGETGNILLQTPSSVAVSADGNGGVFGGLIQSGVLAELEAKGVEYIHFVPVDNVLCIPCDPVMLGMAETLGLSCINKVLEKKLPGEKVGVVGVAGSPKDPTPVVVEYSELGEEEAARREADGSGRLVFRHANIAQHLFRTDFIKGLSLPLPLHWAHKKVPHYDPDSATQVTPEEPNGWKAEMFVFDAFSQCPATKLGIFVCEREREFLPLKQRGDIPAIQAALKDTLEKGDLTYA</sequence>
<comment type="pathway">
    <text evidence="1">Nucleotide-sugar biosynthesis; UDP-N-acetyl-alpha-D-glucosamine biosynthesis; UDP-N-acetyl-alpha-D-glucosamine from N-acetyl-alpha-D-glucosamine 1-phosphate: step 1/1.</text>
</comment>
<dbReference type="InterPro" id="IPR002618">
    <property type="entry name" value="UDPGP_fam"/>
</dbReference>
<organism evidence="8 9">
    <name type="scientific">Kipferlia bialata</name>
    <dbReference type="NCBI Taxonomy" id="797122"/>
    <lineage>
        <taxon>Eukaryota</taxon>
        <taxon>Metamonada</taxon>
        <taxon>Carpediemonas-like organisms</taxon>
        <taxon>Kipferlia</taxon>
    </lineage>
</organism>
<proteinExistence type="inferred from homology"/>
<name>A0A9K3GDE4_9EUKA</name>
<comment type="catalytic activity">
    <reaction evidence="6">
        <text>N-acetyl-alpha-D-glucosamine 1-phosphate + UTP + H(+) = UDP-N-acetyl-alpha-D-glucosamine + diphosphate</text>
        <dbReference type="Rhea" id="RHEA:13509"/>
        <dbReference type="ChEBI" id="CHEBI:15378"/>
        <dbReference type="ChEBI" id="CHEBI:33019"/>
        <dbReference type="ChEBI" id="CHEBI:46398"/>
        <dbReference type="ChEBI" id="CHEBI:57705"/>
        <dbReference type="ChEBI" id="CHEBI:57776"/>
        <dbReference type="EC" id="2.7.7.23"/>
    </reaction>
</comment>
<comment type="similarity">
    <text evidence="2">Belongs to the UDPGP type 1 family.</text>
</comment>
<accession>A0A9K3GDE4</accession>
<evidence type="ECO:0000256" key="1">
    <source>
        <dbReference type="ARBA" id="ARBA00005208"/>
    </source>
</evidence>
<dbReference type="EMBL" id="BDIP01000038">
    <property type="protein sequence ID" value="GIQ79664.1"/>
    <property type="molecule type" value="Genomic_DNA"/>
</dbReference>
<feature type="region of interest" description="Disordered" evidence="7">
    <location>
        <begin position="1"/>
        <end position="23"/>
    </location>
</feature>
<reference evidence="8 9" key="1">
    <citation type="journal article" date="2018" name="PLoS ONE">
        <title>The draft genome of Kipferlia bialata reveals reductive genome evolution in fornicate parasites.</title>
        <authorList>
            <person name="Tanifuji G."/>
            <person name="Takabayashi S."/>
            <person name="Kume K."/>
            <person name="Takagi M."/>
            <person name="Nakayama T."/>
            <person name="Kamikawa R."/>
            <person name="Inagaki Y."/>
            <person name="Hashimoto T."/>
        </authorList>
    </citation>
    <scope>NUCLEOTIDE SEQUENCE [LARGE SCALE GENOMIC DNA]</scope>
    <source>
        <strain evidence="8">NY0173</strain>
    </source>
</reference>
<dbReference type="Proteomes" id="UP000265618">
    <property type="component" value="Unassembled WGS sequence"/>
</dbReference>
<feature type="compositionally biased region" description="Basic and acidic residues" evidence="7">
    <location>
        <begin position="7"/>
        <end position="21"/>
    </location>
</feature>
<dbReference type="EC" id="2.7.7.23" evidence="3"/>
<protein>
    <recommendedName>
        <fullName evidence="3">UDP-N-acetylglucosamine diphosphorylase</fullName>
        <ecNumber evidence="3">2.7.7.23</ecNumber>
    </recommendedName>
</protein>
<evidence type="ECO:0000256" key="3">
    <source>
        <dbReference type="ARBA" id="ARBA00012457"/>
    </source>
</evidence>
<evidence type="ECO:0000256" key="7">
    <source>
        <dbReference type="SAM" id="MobiDB-lite"/>
    </source>
</evidence>
<dbReference type="AlphaFoldDB" id="A0A9K3GDE4"/>
<dbReference type="Pfam" id="PF01704">
    <property type="entry name" value="UDPGP"/>
    <property type="match status" value="1"/>
</dbReference>
<evidence type="ECO:0000313" key="9">
    <source>
        <dbReference type="Proteomes" id="UP000265618"/>
    </source>
</evidence>
<dbReference type="GO" id="GO:0006048">
    <property type="term" value="P:UDP-N-acetylglucosamine biosynthetic process"/>
    <property type="evidence" value="ECO:0007669"/>
    <property type="project" value="TreeGrafter"/>
</dbReference>
<keyword evidence="9" id="KW-1185">Reference proteome</keyword>